<keyword evidence="1" id="KW-0812">Transmembrane</keyword>
<protein>
    <submittedName>
        <fullName evidence="2">Uncharacterized protein</fullName>
    </submittedName>
</protein>
<dbReference type="Proteomes" id="UP001175353">
    <property type="component" value="Unassembled WGS sequence"/>
</dbReference>
<keyword evidence="1" id="KW-0472">Membrane</keyword>
<evidence type="ECO:0000256" key="1">
    <source>
        <dbReference type="SAM" id="Phobius"/>
    </source>
</evidence>
<name>A0AAN6QSP1_9PEZI</name>
<sequence length="276" mass="30643">MDNAELEKLLPQLQPHSQPQQHPHQPYQYFQDLLQNLHDPKARQALLQHLQDPETLQAFLESNPNLLRKLQLAAQVEENYILSYGPAVAIWLSCLLASFVLAAWDNDNNNETGVDLAAEDQHGSLAARLALNLRMGCLTLAVNWVCCEALDWLAMRAPRDSWQRQVLITLRCSVLSVLMVGMSVAIAVLSTDGRCHRLSVLKAPQQPATSSRRDSGFGERGLGGDYRELALLPWYRGQGAGSEIGSTLILVAKMYTANVDAEDPTCRNSAKCKERS</sequence>
<feature type="transmembrane region" description="Helical" evidence="1">
    <location>
        <begin position="166"/>
        <end position="189"/>
    </location>
</feature>
<proteinExistence type="predicted"/>
<evidence type="ECO:0000313" key="2">
    <source>
        <dbReference type="EMBL" id="KAK0987036.1"/>
    </source>
</evidence>
<evidence type="ECO:0000313" key="3">
    <source>
        <dbReference type="Proteomes" id="UP001175353"/>
    </source>
</evidence>
<organism evidence="2 3">
    <name type="scientific">Friedmanniomyces endolithicus</name>
    <dbReference type="NCBI Taxonomy" id="329885"/>
    <lineage>
        <taxon>Eukaryota</taxon>
        <taxon>Fungi</taxon>
        <taxon>Dikarya</taxon>
        <taxon>Ascomycota</taxon>
        <taxon>Pezizomycotina</taxon>
        <taxon>Dothideomycetes</taxon>
        <taxon>Dothideomycetidae</taxon>
        <taxon>Mycosphaerellales</taxon>
        <taxon>Teratosphaeriaceae</taxon>
        <taxon>Friedmanniomyces</taxon>
    </lineage>
</organism>
<dbReference type="AlphaFoldDB" id="A0AAN6QSP1"/>
<keyword evidence="1" id="KW-1133">Transmembrane helix</keyword>
<keyword evidence="3" id="KW-1185">Reference proteome</keyword>
<accession>A0AAN6QSP1</accession>
<feature type="transmembrane region" description="Helical" evidence="1">
    <location>
        <begin position="81"/>
        <end position="104"/>
    </location>
</feature>
<feature type="transmembrane region" description="Helical" evidence="1">
    <location>
        <begin position="133"/>
        <end position="154"/>
    </location>
</feature>
<dbReference type="EMBL" id="JAUJLE010000085">
    <property type="protein sequence ID" value="KAK0987036.1"/>
    <property type="molecule type" value="Genomic_DNA"/>
</dbReference>
<reference evidence="2" key="1">
    <citation type="submission" date="2023-06" db="EMBL/GenBank/DDBJ databases">
        <title>Black Yeasts Isolated from many extreme environments.</title>
        <authorList>
            <person name="Coleine C."/>
            <person name="Stajich J.E."/>
            <person name="Selbmann L."/>
        </authorList>
    </citation>
    <scope>NUCLEOTIDE SEQUENCE</scope>
    <source>
        <strain evidence="2">CCFEE 5200</strain>
    </source>
</reference>
<gene>
    <name evidence="2" type="ORF">LTR91_010086</name>
</gene>
<comment type="caution">
    <text evidence="2">The sequence shown here is derived from an EMBL/GenBank/DDBJ whole genome shotgun (WGS) entry which is preliminary data.</text>
</comment>